<name>A0A4Y2K234_ARAVE</name>
<dbReference type="PANTHER" id="PTHR31551">
    <property type="entry name" value="PRE-MRNA-SPLICING FACTOR CWF18"/>
    <property type="match status" value="1"/>
</dbReference>
<proteinExistence type="predicted"/>
<gene>
    <name evidence="2" type="primary">Ccdc12</name>
    <name evidence="2" type="ORF">AVEN_64078_1</name>
</gene>
<organism evidence="2 3">
    <name type="scientific">Araneus ventricosus</name>
    <name type="common">Orbweaver spider</name>
    <name type="synonym">Epeira ventricosa</name>
    <dbReference type="NCBI Taxonomy" id="182803"/>
    <lineage>
        <taxon>Eukaryota</taxon>
        <taxon>Metazoa</taxon>
        <taxon>Ecdysozoa</taxon>
        <taxon>Arthropoda</taxon>
        <taxon>Chelicerata</taxon>
        <taxon>Arachnida</taxon>
        <taxon>Araneae</taxon>
        <taxon>Araneomorphae</taxon>
        <taxon>Entelegynae</taxon>
        <taxon>Araneoidea</taxon>
        <taxon>Araneidae</taxon>
        <taxon>Araneus</taxon>
    </lineage>
</organism>
<dbReference type="GO" id="GO:0071014">
    <property type="term" value="C:post-mRNA release spliceosomal complex"/>
    <property type="evidence" value="ECO:0007669"/>
    <property type="project" value="TreeGrafter"/>
</dbReference>
<dbReference type="Pfam" id="PF08315">
    <property type="entry name" value="cwf18"/>
    <property type="match status" value="1"/>
</dbReference>
<dbReference type="AlphaFoldDB" id="A0A4Y2K234"/>
<evidence type="ECO:0000256" key="1">
    <source>
        <dbReference type="SAM" id="MobiDB-lite"/>
    </source>
</evidence>
<evidence type="ECO:0000313" key="3">
    <source>
        <dbReference type="Proteomes" id="UP000499080"/>
    </source>
</evidence>
<feature type="region of interest" description="Disordered" evidence="1">
    <location>
        <begin position="21"/>
        <end position="43"/>
    </location>
</feature>
<keyword evidence="3" id="KW-1185">Reference proteome</keyword>
<sequence>MDVESTKAEEEARKRRERLKNLRNRISENQNGEDENVDEALPKPVFRNYTPLDEDLRLNQLPKPKPESVETEVQEQLEAAKPEPLIEEVDLTTLAPRKPDWDLKRDVAKKLEILERRTQKAIAELIRERLKSSEDDLAEAVNIQAEMANKDVDSDED</sequence>
<evidence type="ECO:0000313" key="2">
    <source>
        <dbReference type="EMBL" id="GBM96374.1"/>
    </source>
</evidence>
<dbReference type="EMBL" id="BGPR01004137">
    <property type="protein sequence ID" value="GBM96374.1"/>
    <property type="molecule type" value="Genomic_DNA"/>
</dbReference>
<dbReference type="Proteomes" id="UP000499080">
    <property type="component" value="Unassembled WGS sequence"/>
</dbReference>
<dbReference type="GO" id="GO:0005684">
    <property type="term" value="C:U2-type spliceosomal complex"/>
    <property type="evidence" value="ECO:0007669"/>
    <property type="project" value="TreeGrafter"/>
</dbReference>
<dbReference type="InterPro" id="IPR013169">
    <property type="entry name" value="mRNA_splic_Cwf18-like"/>
</dbReference>
<comment type="caution">
    <text evidence="2">The sequence shown here is derived from an EMBL/GenBank/DDBJ whole genome shotgun (WGS) entry which is preliminary data.</text>
</comment>
<dbReference type="OrthoDB" id="10261348at2759"/>
<dbReference type="PANTHER" id="PTHR31551:SF1">
    <property type="entry name" value="COILED-COIL DOMAIN-CONTAINING PROTEIN 12"/>
    <property type="match status" value="1"/>
</dbReference>
<reference evidence="2 3" key="1">
    <citation type="journal article" date="2019" name="Sci. Rep.">
        <title>Orb-weaving spider Araneus ventricosus genome elucidates the spidroin gene catalogue.</title>
        <authorList>
            <person name="Kono N."/>
            <person name="Nakamura H."/>
            <person name="Ohtoshi R."/>
            <person name="Moran D.A.P."/>
            <person name="Shinohara A."/>
            <person name="Yoshida Y."/>
            <person name="Fujiwara M."/>
            <person name="Mori M."/>
            <person name="Tomita M."/>
            <person name="Arakawa K."/>
        </authorList>
    </citation>
    <scope>NUCLEOTIDE SEQUENCE [LARGE SCALE GENOMIC DNA]</scope>
</reference>
<protein>
    <submittedName>
        <fullName evidence="2">Coiled-coil domain-containing protein 12</fullName>
    </submittedName>
</protein>
<accession>A0A4Y2K234</accession>